<evidence type="ECO:0000313" key="18">
    <source>
        <dbReference type="EMBL" id="KAL1510262.1"/>
    </source>
</evidence>
<comment type="function">
    <text evidence="14">Converts trimethyllysine (TML) into hydroxytrimethyllysine (HTML).</text>
</comment>
<evidence type="ECO:0000256" key="15">
    <source>
        <dbReference type="ARBA" id="ARBA00049334"/>
    </source>
</evidence>
<keyword evidence="10" id="KW-0408">Iron</keyword>
<dbReference type="AlphaFoldDB" id="A0AB34J275"/>
<sequence>MATQRWATRSLSLVGRRMQSTASRMAPGQSFAPQAAPLVRMRSAAILSQTVQLTWEDETIAHFHHTWLRDHCPQSVHPVSHQREIALSSIRPGIVPSGVSVDDGQSLLVKWHASVDPTGADHQSVFDGEWLRRHAYSSEGSARVVDEEDALVVQWGAGGRALPEPIDWASLACGGSDAESALLQLLSSVHAYGVGRVSGMPLTMEATEQLARMIAPVHETFYGGMWDTAPREESQVIDTAYTNVELPLHTDGTYFEQQPGLQLFNCVAQPPPAGGLDGSTRLADGFALAAKLAAEAPKTFEFFSRVVLPFEHREGAVHMRCLGQVFKLHPLTRKVVEVRWNETDRGPINTLSFDDMGQFYDHVRKLQAAIDSLELKLQLKPGDALICNNHRVMHGRRGFVGHRRLLGCYLQADDWRSRWRVLRGRQ</sequence>
<dbReference type="EMBL" id="JBGBPQ010000015">
    <property type="protein sequence ID" value="KAL1510262.1"/>
    <property type="molecule type" value="Genomic_DNA"/>
</dbReference>
<dbReference type="EC" id="1.14.11.8" evidence="5"/>
<dbReference type="Proteomes" id="UP001515480">
    <property type="component" value="Unassembled WGS sequence"/>
</dbReference>
<feature type="domain" description="Gamma-butyrobetaine hydroxylase-like N-terminal" evidence="17">
    <location>
        <begin position="48"/>
        <end position="112"/>
    </location>
</feature>
<organism evidence="18 19">
    <name type="scientific">Prymnesium parvum</name>
    <name type="common">Toxic golden alga</name>
    <dbReference type="NCBI Taxonomy" id="97485"/>
    <lineage>
        <taxon>Eukaryota</taxon>
        <taxon>Haptista</taxon>
        <taxon>Haptophyta</taxon>
        <taxon>Prymnesiophyceae</taxon>
        <taxon>Prymnesiales</taxon>
        <taxon>Prymnesiaceae</taxon>
        <taxon>Prymnesium</taxon>
    </lineage>
</organism>
<comment type="pathway">
    <text evidence="3">Amine and polyamine biosynthesis; carnitine biosynthesis.</text>
</comment>
<evidence type="ECO:0000256" key="3">
    <source>
        <dbReference type="ARBA" id="ARBA00005022"/>
    </source>
</evidence>
<dbReference type="InterPro" id="IPR038492">
    <property type="entry name" value="GBBH-like_N_sf"/>
</dbReference>
<dbReference type="Gene3D" id="3.60.130.10">
    <property type="entry name" value="Clavaminate synthase-like"/>
    <property type="match status" value="1"/>
</dbReference>
<comment type="similarity">
    <text evidence="4">Belongs to the gamma-BBH/TMLD family.</text>
</comment>
<evidence type="ECO:0000256" key="7">
    <source>
        <dbReference type="ARBA" id="ARBA00022873"/>
    </source>
</evidence>
<comment type="cofactor">
    <cofactor evidence="2">
        <name>L-ascorbate</name>
        <dbReference type="ChEBI" id="CHEBI:38290"/>
    </cofactor>
</comment>
<comment type="cofactor">
    <cofactor evidence="1">
        <name>Fe(2+)</name>
        <dbReference type="ChEBI" id="CHEBI:29033"/>
    </cofactor>
</comment>
<evidence type="ECO:0000313" key="19">
    <source>
        <dbReference type="Proteomes" id="UP001515480"/>
    </source>
</evidence>
<name>A0AB34J275_PRYPA</name>
<evidence type="ECO:0000256" key="5">
    <source>
        <dbReference type="ARBA" id="ARBA00012267"/>
    </source>
</evidence>
<dbReference type="GO" id="GO:0050353">
    <property type="term" value="F:trimethyllysine dioxygenase activity"/>
    <property type="evidence" value="ECO:0007669"/>
    <property type="project" value="UniProtKB-EC"/>
</dbReference>
<evidence type="ECO:0000256" key="10">
    <source>
        <dbReference type="ARBA" id="ARBA00023004"/>
    </source>
</evidence>
<comment type="catalytic activity">
    <reaction evidence="15">
        <text>N(6),N(6),N(6)-trimethyl-L-lysine + 2-oxoglutarate + O2 = (3S)-3-hydroxy-N(6),N(6),N(6)-trimethyl-L-lysine + succinate + CO2</text>
        <dbReference type="Rhea" id="RHEA:14181"/>
        <dbReference type="ChEBI" id="CHEBI:15379"/>
        <dbReference type="ChEBI" id="CHEBI:16526"/>
        <dbReference type="ChEBI" id="CHEBI:16810"/>
        <dbReference type="ChEBI" id="CHEBI:30031"/>
        <dbReference type="ChEBI" id="CHEBI:58100"/>
        <dbReference type="ChEBI" id="CHEBI:141499"/>
        <dbReference type="EC" id="1.14.11.8"/>
    </reaction>
</comment>
<evidence type="ECO:0000256" key="2">
    <source>
        <dbReference type="ARBA" id="ARBA00001961"/>
    </source>
</evidence>
<keyword evidence="9" id="KW-0560">Oxidoreductase</keyword>
<evidence type="ECO:0000259" key="17">
    <source>
        <dbReference type="Pfam" id="PF06155"/>
    </source>
</evidence>
<keyword evidence="8" id="KW-0223">Dioxygenase</keyword>
<dbReference type="GO" id="GO:0046872">
    <property type="term" value="F:metal ion binding"/>
    <property type="evidence" value="ECO:0007669"/>
    <property type="project" value="UniProtKB-KW"/>
</dbReference>
<dbReference type="GO" id="GO:0045329">
    <property type="term" value="P:carnitine biosynthetic process"/>
    <property type="evidence" value="ECO:0007669"/>
    <property type="project" value="UniProtKB-KW"/>
</dbReference>
<proteinExistence type="inferred from homology"/>
<dbReference type="PANTHER" id="PTHR10696:SF51">
    <property type="entry name" value="TRIMETHYLLYSINE DIOXYGENASE, MITOCHONDRIAL"/>
    <property type="match status" value="1"/>
</dbReference>
<comment type="caution">
    <text evidence="18">The sequence shown here is derived from an EMBL/GenBank/DDBJ whole genome shotgun (WGS) entry which is preliminary data.</text>
</comment>
<dbReference type="Pfam" id="PF02668">
    <property type="entry name" value="TauD"/>
    <property type="match status" value="1"/>
</dbReference>
<dbReference type="PANTHER" id="PTHR10696">
    <property type="entry name" value="GAMMA-BUTYROBETAINE HYDROXYLASE-RELATED"/>
    <property type="match status" value="1"/>
</dbReference>
<dbReference type="Gene3D" id="3.30.2020.30">
    <property type="match status" value="1"/>
</dbReference>
<accession>A0AB34J275</accession>
<evidence type="ECO:0000256" key="1">
    <source>
        <dbReference type="ARBA" id="ARBA00001954"/>
    </source>
</evidence>
<evidence type="ECO:0000256" key="11">
    <source>
        <dbReference type="ARBA" id="ARBA00030363"/>
    </source>
</evidence>
<dbReference type="FunFam" id="3.30.2020.30:FF:000002">
    <property type="entry name" value="Putative gamma-butyrobetaine dioxygenase"/>
    <property type="match status" value="1"/>
</dbReference>
<keyword evidence="6" id="KW-0479">Metal-binding</keyword>
<dbReference type="InterPro" id="IPR050411">
    <property type="entry name" value="AlphaKG_dependent_hydroxylases"/>
</dbReference>
<keyword evidence="7" id="KW-0124">Carnitine biosynthesis</keyword>
<gene>
    <name evidence="18" type="ORF">AB1Y20_006585</name>
</gene>
<evidence type="ECO:0000256" key="14">
    <source>
        <dbReference type="ARBA" id="ARBA00046008"/>
    </source>
</evidence>
<evidence type="ECO:0000259" key="16">
    <source>
        <dbReference type="Pfam" id="PF02668"/>
    </source>
</evidence>
<evidence type="ECO:0000256" key="8">
    <source>
        <dbReference type="ARBA" id="ARBA00022964"/>
    </source>
</evidence>
<dbReference type="SUPFAM" id="SSF51197">
    <property type="entry name" value="Clavaminate synthase-like"/>
    <property type="match status" value="1"/>
</dbReference>
<dbReference type="GO" id="GO:0005739">
    <property type="term" value="C:mitochondrion"/>
    <property type="evidence" value="ECO:0007669"/>
    <property type="project" value="TreeGrafter"/>
</dbReference>
<evidence type="ECO:0000256" key="4">
    <source>
        <dbReference type="ARBA" id="ARBA00008654"/>
    </source>
</evidence>
<keyword evidence="19" id="KW-1185">Reference proteome</keyword>
<evidence type="ECO:0000256" key="6">
    <source>
        <dbReference type="ARBA" id="ARBA00022723"/>
    </source>
</evidence>
<evidence type="ECO:0000256" key="13">
    <source>
        <dbReference type="ARBA" id="ARBA00032283"/>
    </source>
</evidence>
<evidence type="ECO:0000256" key="9">
    <source>
        <dbReference type="ARBA" id="ARBA00023002"/>
    </source>
</evidence>
<protein>
    <recommendedName>
        <fullName evidence="5">trimethyllysine dioxygenase</fullName>
        <ecNumber evidence="5">1.14.11.8</ecNumber>
    </recommendedName>
    <alternativeName>
        <fullName evidence="12">Epsilon-trimethyllysine 2-oxoglutarate dioxygenase</fullName>
    </alternativeName>
    <alternativeName>
        <fullName evidence="11">TML hydroxylase</fullName>
    </alternativeName>
    <alternativeName>
        <fullName evidence="13">TML-alpha-ketoglutarate dioxygenase</fullName>
    </alternativeName>
</protein>
<dbReference type="InterPro" id="IPR010376">
    <property type="entry name" value="GBBH-like_N"/>
</dbReference>
<reference evidence="18 19" key="1">
    <citation type="journal article" date="2024" name="Science">
        <title>Giant polyketide synthase enzymes in the biosynthesis of giant marine polyether toxins.</title>
        <authorList>
            <person name="Fallon T.R."/>
            <person name="Shende V.V."/>
            <person name="Wierzbicki I.H."/>
            <person name="Pendleton A.L."/>
            <person name="Watervoot N.F."/>
            <person name="Auber R.P."/>
            <person name="Gonzalez D.J."/>
            <person name="Wisecaver J.H."/>
            <person name="Moore B.S."/>
        </authorList>
    </citation>
    <scope>NUCLEOTIDE SEQUENCE [LARGE SCALE GENOMIC DNA]</scope>
    <source>
        <strain evidence="18 19">12B1</strain>
    </source>
</reference>
<dbReference type="InterPro" id="IPR003819">
    <property type="entry name" value="TauD/TfdA-like"/>
</dbReference>
<dbReference type="InterPro" id="IPR042098">
    <property type="entry name" value="TauD-like_sf"/>
</dbReference>
<dbReference type="Pfam" id="PF06155">
    <property type="entry name" value="GBBH-like_N"/>
    <property type="match status" value="1"/>
</dbReference>
<feature type="domain" description="TauD/TfdA-like" evidence="16">
    <location>
        <begin position="183"/>
        <end position="409"/>
    </location>
</feature>
<evidence type="ECO:0000256" key="12">
    <source>
        <dbReference type="ARBA" id="ARBA00031778"/>
    </source>
</evidence>